<evidence type="ECO:0000313" key="8">
    <source>
        <dbReference type="Proteomes" id="UP000070258"/>
    </source>
</evidence>
<dbReference type="AlphaFoldDB" id="A0A138AJE5"/>
<dbReference type="RefSeq" id="WP_068571492.1">
    <property type="nucleotide sequence ID" value="NZ_LSRE01000012.1"/>
</dbReference>
<dbReference type="EMBL" id="LSRE01000012">
    <property type="protein sequence ID" value="KXO98566.1"/>
    <property type="molecule type" value="Genomic_DNA"/>
</dbReference>
<reference evidence="7" key="2">
    <citation type="submission" date="2016-02" db="EMBL/GenBank/DDBJ databases">
        <authorList>
            <person name="Teng J.L."/>
            <person name="Yang Y."/>
            <person name="Huang Y."/>
            <person name="Guo F."/>
            <person name="Wei W."/>
            <person name="Chen J.H."/>
            <person name="Wong S.Y."/>
            <person name="Lau S.K."/>
            <person name="Woo P.C."/>
        </authorList>
    </citation>
    <scope>NUCLEOTIDE SEQUENCE</scope>
    <source>
        <strain evidence="7">JCM 15929</strain>
    </source>
</reference>
<keyword evidence="4" id="KW-0503">Monooxygenase</keyword>
<dbReference type="GO" id="GO:0046306">
    <property type="term" value="P:alkanesulfonate catabolic process"/>
    <property type="evidence" value="ECO:0007669"/>
    <property type="project" value="TreeGrafter"/>
</dbReference>
<keyword evidence="2" id="KW-0288">FMN</keyword>
<dbReference type="Pfam" id="PF00296">
    <property type="entry name" value="Bac_luciferase"/>
    <property type="match status" value="1"/>
</dbReference>
<feature type="domain" description="Luciferase-like" evidence="5">
    <location>
        <begin position="7"/>
        <end position="247"/>
    </location>
</feature>
<accession>A0A138AJE5</accession>
<dbReference type="InterPro" id="IPR036661">
    <property type="entry name" value="Luciferase-like_sf"/>
</dbReference>
<dbReference type="PANTHER" id="PTHR42847:SF4">
    <property type="entry name" value="ALKANESULFONATE MONOOXYGENASE-RELATED"/>
    <property type="match status" value="1"/>
</dbReference>
<comment type="caution">
    <text evidence="7">The sequence shown here is derived from an EMBL/GenBank/DDBJ whole genome shotgun (WGS) entry which is preliminary data.</text>
</comment>
<evidence type="ECO:0000313" key="7">
    <source>
        <dbReference type="EMBL" id="KXP10457.1"/>
    </source>
</evidence>
<dbReference type="NCBIfam" id="TIGR03560">
    <property type="entry name" value="F420_Rv1855c"/>
    <property type="match status" value="1"/>
</dbReference>
<keyword evidence="3" id="KW-0560">Oxidoreductase</keyword>
<sequence length="308" mass="32618">MELRIFVEPQQGATYADQLAVARTAEASGFGAFFRSDHYVAMNVDGAPGPTDSWVTLGGIARETSSIRLGTLVTSATFRFPGPLAISVAQVDEMSGGRVELGLGAGWFADEHRAYAIPFPEVKERFARFEETLEIVTGLWEAQGPYSFQGEHFSVVDSPALPKPAQAHVPIVLGGAGRTRGAALAARFADEYNTPFVPVAEAAAVWGRIDAACEAAGRDPRSVIKSAAQVVCGGSSEATVARRAATIGRELPELRENGLTGSADEIVDKLGVFAEAGASRVYLQVLDMSDLDHVEWIGAEVLPQVAGL</sequence>
<evidence type="ECO:0000256" key="1">
    <source>
        <dbReference type="ARBA" id="ARBA00022630"/>
    </source>
</evidence>
<dbReference type="EMBL" id="LSRF01000033">
    <property type="protein sequence ID" value="KXP10457.1"/>
    <property type="molecule type" value="Genomic_DNA"/>
</dbReference>
<reference evidence="8" key="1">
    <citation type="submission" date="2016-02" db="EMBL/GenBank/DDBJ databases">
        <authorList>
            <person name="Wen L."/>
            <person name="He K."/>
            <person name="Yang H."/>
        </authorList>
    </citation>
    <scope>NUCLEOTIDE SEQUENCE [LARGE SCALE GENOMIC DNA]</scope>
    <source>
        <strain evidence="8">JCM 15929</strain>
    </source>
</reference>
<name>A0A138AJE5_9ACTN</name>
<keyword evidence="9" id="KW-1185">Reference proteome</keyword>
<proteinExistence type="predicted"/>
<evidence type="ECO:0000256" key="3">
    <source>
        <dbReference type="ARBA" id="ARBA00023002"/>
    </source>
</evidence>
<dbReference type="PANTHER" id="PTHR42847">
    <property type="entry name" value="ALKANESULFONATE MONOOXYGENASE"/>
    <property type="match status" value="1"/>
</dbReference>
<dbReference type="InterPro" id="IPR019952">
    <property type="entry name" value="F420_OxRdatse_Rv1855c_pred"/>
</dbReference>
<evidence type="ECO:0000256" key="2">
    <source>
        <dbReference type="ARBA" id="ARBA00022643"/>
    </source>
</evidence>
<dbReference type="InterPro" id="IPR011251">
    <property type="entry name" value="Luciferase-like_dom"/>
</dbReference>
<evidence type="ECO:0000256" key="4">
    <source>
        <dbReference type="ARBA" id="ARBA00023033"/>
    </source>
</evidence>
<protein>
    <submittedName>
        <fullName evidence="7">LLM class F420-dependent oxidoreductase</fullName>
    </submittedName>
</protein>
<dbReference type="InterPro" id="IPR050172">
    <property type="entry name" value="SsuD_RutA_monooxygenase"/>
</dbReference>
<dbReference type="SUPFAM" id="SSF51679">
    <property type="entry name" value="Bacterial luciferase-like"/>
    <property type="match status" value="1"/>
</dbReference>
<dbReference type="OrthoDB" id="4029802at2"/>
<dbReference type="Proteomes" id="UP000070258">
    <property type="component" value="Unassembled WGS sequence"/>
</dbReference>
<dbReference type="Gene3D" id="3.20.20.30">
    <property type="entry name" value="Luciferase-like domain"/>
    <property type="match status" value="1"/>
</dbReference>
<gene>
    <name evidence="7" type="ORF">AXK60_06430</name>
    <name evidence="6" type="ORF">AXK61_02975</name>
</gene>
<dbReference type="STRING" id="239498.AXK60_06430"/>
<evidence type="ECO:0000313" key="6">
    <source>
        <dbReference type="EMBL" id="KXO98566.1"/>
    </source>
</evidence>
<evidence type="ECO:0000259" key="5">
    <source>
        <dbReference type="Pfam" id="PF00296"/>
    </source>
</evidence>
<dbReference type="GO" id="GO:0008726">
    <property type="term" value="F:alkanesulfonate monooxygenase activity"/>
    <property type="evidence" value="ECO:0007669"/>
    <property type="project" value="TreeGrafter"/>
</dbReference>
<organism evidence="7 8">
    <name type="scientific">Tsukamurella pseudospumae</name>
    <dbReference type="NCBI Taxonomy" id="239498"/>
    <lineage>
        <taxon>Bacteria</taxon>
        <taxon>Bacillati</taxon>
        <taxon>Actinomycetota</taxon>
        <taxon>Actinomycetes</taxon>
        <taxon>Mycobacteriales</taxon>
        <taxon>Tsukamurellaceae</taxon>
        <taxon>Tsukamurella</taxon>
    </lineage>
</organism>
<dbReference type="Proteomes" id="UP000070409">
    <property type="component" value="Unassembled WGS sequence"/>
</dbReference>
<evidence type="ECO:0000313" key="9">
    <source>
        <dbReference type="Proteomes" id="UP000070409"/>
    </source>
</evidence>
<reference evidence="6 9" key="3">
    <citation type="submission" date="2016-02" db="EMBL/GenBank/DDBJ databases">
        <authorList>
            <person name="Teng J.L."/>
            <person name="Tang Y."/>
            <person name="Huang Y."/>
            <person name="Guo F."/>
            <person name="Wei W."/>
            <person name="Chen J.H."/>
            <person name="Wong S.Y."/>
            <person name="Lau S.K."/>
            <person name="Woo P.C."/>
        </authorList>
    </citation>
    <scope>NUCLEOTIDE SEQUENCE [LARGE SCALE GENOMIC DNA]</scope>
    <source>
        <strain evidence="6 9">JCM 13375</strain>
    </source>
</reference>
<keyword evidence="1" id="KW-0285">Flavoprotein</keyword>